<dbReference type="EMBL" id="MT142325">
    <property type="protein sequence ID" value="QJA78206.1"/>
    <property type="molecule type" value="Genomic_DNA"/>
</dbReference>
<feature type="coiled-coil region" evidence="1">
    <location>
        <begin position="249"/>
        <end position="276"/>
    </location>
</feature>
<protein>
    <submittedName>
        <fullName evidence="4">Uncharacterized protein</fullName>
    </submittedName>
</protein>
<dbReference type="EMBL" id="MT141482">
    <property type="protein sequence ID" value="QJA62823.1"/>
    <property type="molecule type" value="Genomic_DNA"/>
</dbReference>
<gene>
    <name evidence="4" type="ORF">MM415A01113_0006</name>
    <name evidence="3" type="ORF">MM415B00724_0026</name>
</gene>
<evidence type="ECO:0000313" key="4">
    <source>
        <dbReference type="EMBL" id="QJA78206.1"/>
    </source>
</evidence>
<reference evidence="4" key="1">
    <citation type="submission" date="2020-03" db="EMBL/GenBank/DDBJ databases">
        <title>The deep terrestrial virosphere.</title>
        <authorList>
            <person name="Holmfeldt K."/>
            <person name="Nilsson E."/>
            <person name="Simone D."/>
            <person name="Lopez-Fernandez M."/>
            <person name="Wu X."/>
            <person name="de Brujin I."/>
            <person name="Lundin D."/>
            <person name="Andersson A."/>
            <person name="Bertilsson S."/>
            <person name="Dopson M."/>
        </authorList>
    </citation>
    <scope>NUCLEOTIDE SEQUENCE</scope>
    <source>
        <strain evidence="4">MM415A01113</strain>
        <strain evidence="3">MM415B00724</strain>
    </source>
</reference>
<organism evidence="4">
    <name type="scientific">viral metagenome</name>
    <dbReference type="NCBI Taxonomy" id="1070528"/>
    <lineage>
        <taxon>unclassified sequences</taxon>
        <taxon>metagenomes</taxon>
        <taxon>organismal metagenomes</taxon>
    </lineage>
</organism>
<evidence type="ECO:0000313" key="3">
    <source>
        <dbReference type="EMBL" id="QJA62823.1"/>
    </source>
</evidence>
<proteinExistence type="predicted"/>
<keyword evidence="1" id="KW-0175">Coiled coil</keyword>
<name>A0A6M3K8Z1_9ZZZZ</name>
<dbReference type="AlphaFoldDB" id="A0A6M3K8Z1"/>
<sequence length="485" mass="54611">MPKIPTYDSQARIGVERPQSGGLSVSGKVQAQAPAVTVSPSAFGIESQAMGQFGEAIAKVGETLYKLQAESEFYKASTASAQGRKTIEATEDNNPQGWLERRDEELLKLKETVLKDMKNPQAKRQFQLEYDRDLIDTQFRLKSRYTGITSMDALNSFYTNRAEIENTIYNATSETEKEKEINRVKNQYKGLVLSGLMEGKPAANEFKVWKNGLVEGKVKSDIAKNPAIVSRELQKGELGAYKGLSQEKRLDLIKQAGQYEEKLKNQEEERVAFATNKAEADQIDLKFKNILTEKMVENDPDTTPEFKKAMIANLRSPKKFKPTALDGIIKFNELVERNKAIAKKESAWLGMGKAPFDEVTKFRADVINANAKEFITDKQMQDLLSETSKTFYRDPVFQNTLDQLAAQSSLYDTSEAQARVKADMYGNLIQKVIAGKTPQEAVTEVIKERINKELGEAIKVDEFGFIIGDTRQGYKYIGNNQWQKI</sequence>
<accession>A0A6M3K8Z1</accession>
<evidence type="ECO:0000256" key="2">
    <source>
        <dbReference type="SAM" id="MobiDB-lite"/>
    </source>
</evidence>
<evidence type="ECO:0000256" key="1">
    <source>
        <dbReference type="SAM" id="Coils"/>
    </source>
</evidence>
<feature type="region of interest" description="Disordered" evidence="2">
    <location>
        <begin position="1"/>
        <end position="26"/>
    </location>
</feature>